<comment type="caution">
    <text evidence="2">The sequence shown here is derived from an EMBL/GenBank/DDBJ whole genome shotgun (WGS) entry which is preliminary data.</text>
</comment>
<feature type="transmembrane region" description="Helical" evidence="1">
    <location>
        <begin position="108"/>
        <end position="128"/>
    </location>
</feature>
<evidence type="ECO:0000313" key="2">
    <source>
        <dbReference type="EMBL" id="KAK5780731.1"/>
    </source>
</evidence>
<dbReference type="AlphaFoldDB" id="A0AAN8A8U6"/>
<dbReference type="Pfam" id="PF11124">
    <property type="entry name" value="Pho86"/>
    <property type="match status" value="1"/>
</dbReference>
<keyword evidence="1" id="KW-0472">Membrane</keyword>
<keyword evidence="1" id="KW-0812">Transmembrane</keyword>
<evidence type="ECO:0000313" key="3">
    <source>
        <dbReference type="Proteomes" id="UP001306508"/>
    </source>
</evidence>
<organism evidence="2 3">
    <name type="scientific">Arxiozyma heterogenica</name>
    <dbReference type="NCBI Taxonomy" id="278026"/>
    <lineage>
        <taxon>Eukaryota</taxon>
        <taxon>Fungi</taxon>
        <taxon>Dikarya</taxon>
        <taxon>Ascomycota</taxon>
        <taxon>Saccharomycotina</taxon>
        <taxon>Saccharomycetes</taxon>
        <taxon>Saccharomycetales</taxon>
        <taxon>Saccharomycetaceae</taxon>
        <taxon>Arxiozyma</taxon>
    </lineage>
</organism>
<evidence type="ECO:0000256" key="1">
    <source>
        <dbReference type="SAM" id="Phobius"/>
    </source>
</evidence>
<dbReference type="InterPro" id="IPR024297">
    <property type="entry name" value="Pho86"/>
</dbReference>
<proteinExistence type="predicted"/>
<name>A0AAN8A8U6_9SACH</name>
<keyword evidence="1" id="KW-1133">Transmembrane helix</keyword>
<reference evidence="3" key="1">
    <citation type="submission" date="2023-07" db="EMBL/GenBank/DDBJ databases">
        <title>A draft genome of Kazachstania heterogenica Y-27499.</title>
        <authorList>
            <person name="Donic C."/>
            <person name="Kralova J.S."/>
            <person name="Fidel L."/>
            <person name="Ben-Dor S."/>
            <person name="Jung S."/>
        </authorList>
    </citation>
    <scope>NUCLEOTIDE SEQUENCE [LARGE SCALE GENOMIC DNA]</scope>
    <source>
        <strain evidence="3">Y27499</strain>
    </source>
</reference>
<sequence length="304" mass="34483">MARVQNQVKIPRIKQVDAALDKPLDVDSPPTIFQTTLTPEYATAALNLSVDFIKQRQSLANKYLLLHPFVLSFITLIVLIIMIPRLVYPHGFLSVTQWLYHLFLLNKAHFFTMLISSTMLISLIFTLLSRLVETVYKAEVDKIVKSNGLPLFNVELNQLAQQKIPDETVLQNTNIIVYRNTPIALISVSESHVLSSDTSICVTISTLGCRKVYIKSGILGDLIDWAMIRTEKINNGKKSSCKLIIEVESIEHDLQKTLLSKGFKCFSRQRLRSNRILGGLFGIKKELWGVQFHIKSKQSQNSKK</sequence>
<gene>
    <name evidence="2" type="ORF">RI543_001853</name>
</gene>
<evidence type="ECO:0008006" key="4">
    <source>
        <dbReference type="Google" id="ProtNLM"/>
    </source>
</evidence>
<keyword evidence="3" id="KW-1185">Reference proteome</keyword>
<dbReference type="EMBL" id="JAWIZZ010000040">
    <property type="protein sequence ID" value="KAK5780731.1"/>
    <property type="molecule type" value="Genomic_DNA"/>
</dbReference>
<accession>A0AAN8A8U6</accession>
<protein>
    <recommendedName>
        <fullName evidence="4">Inorganic phosphate transporter PHO86</fullName>
    </recommendedName>
</protein>
<feature type="transmembrane region" description="Helical" evidence="1">
    <location>
        <begin position="64"/>
        <end position="88"/>
    </location>
</feature>
<dbReference type="Proteomes" id="UP001306508">
    <property type="component" value="Unassembled WGS sequence"/>
</dbReference>